<feature type="compositionally biased region" description="Basic and acidic residues" evidence="2">
    <location>
        <begin position="235"/>
        <end position="249"/>
    </location>
</feature>
<reference evidence="4" key="1">
    <citation type="journal article" date="2014" name="Science">
        <title>Ancient hybridizations among the ancestral genomes of bread wheat.</title>
        <authorList>
            <consortium name="International Wheat Genome Sequencing Consortium,"/>
            <person name="Marcussen T."/>
            <person name="Sandve S.R."/>
            <person name="Heier L."/>
            <person name="Spannagl M."/>
            <person name="Pfeifer M."/>
            <person name="Jakobsen K.S."/>
            <person name="Wulff B.B."/>
            <person name="Steuernagel B."/>
            <person name="Mayer K.F."/>
            <person name="Olsen O.A."/>
        </authorList>
    </citation>
    <scope>NUCLEOTIDE SEQUENCE [LARGE SCALE GENOMIC DNA]</scope>
    <source>
        <strain evidence="4">cv. AL8/78</strain>
    </source>
</reference>
<reference evidence="3" key="5">
    <citation type="journal article" date="2021" name="G3 (Bethesda)">
        <title>Aegilops tauschii genome assembly Aet v5.0 features greater sequence contiguity and improved annotation.</title>
        <authorList>
            <person name="Wang L."/>
            <person name="Zhu T."/>
            <person name="Rodriguez J.C."/>
            <person name="Deal K.R."/>
            <person name="Dubcovsky J."/>
            <person name="McGuire P.E."/>
            <person name="Lux T."/>
            <person name="Spannagl M."/>
            <person name="Mayer K.F.X."/>
            <person name="Baldrich P."/>
            <person name="Meyers B.C."/>
            <person name="Huo N."/>
            <person name="Gu Y.Q."/>
            <person name="Zhou H."/>
            <person name="Devos K.M."/>
            <person name="Bennetzen J.L."/>
            <person name="Unver T."/>
            <person name="Budak H."/>
            <person name="Gulick P.J."/>
            <person name="Galiba G."/>
            <person name="Kalapos B."/>
            <person name="Nelson D.R."/>
            <person name="Li P."/>
            <person name="You F.M."/>
            <person name="Luo M.C."/>
            <person name="Dvorak J."/>
        </authorList>
    </citation>
    <scope>NUCLEOTIDE SEQUENCE [LARGE SCALE GENOMIC DNA]</scope>
    <source>
        <strain evidence="3">cv. AL8/78</strain>
    </source>
</reference>
<accession>A0A453DYK8</accession>
<feature type="compositionally biased region" description="Basic and acidic residues" evidence="2">
    <location>
        <begin position="103"/>
        <end position="122"/>
    </location>
</feature>
<reference evidence="3" key="4">
    <citation type="submission" date="2019-03" db="UniProtKB">
        <authorList>
            <consortium name="EnsemblPlants"/>
        </authorList>
    </citation>
    <scope>IDENTIFICATION</scope>
</reference>
<dbReference type="Gramene" id="AET3Gv20159000.2">
    <property type="protein sequence ID" value="AET3Gv20159000.2"/>
    <property type="gene ID" value="AET3Gv20159000"/>
</dbReference>
<dbReference type="EnsemblPlants" id="AET3Gv20159000.2">
    <property type="protein sequence ID" value="AET3Gv20159000.2"/>
    <property type="gene ID" value="AET3Gv20159000"/>
</dbReference>
<evidence type="ECO:0000256" key="1">
    <source>
        <dbReference type="SAM" id="Coils"/>
    </source>
</evidence>
<feature type="compositionally biased region" description="Acidic residues" evidence="2">
    <location>
        <begin position="150"/>
        <end position="160"/>
    </location>
</feature>
<proteinExistence type="predicted"/>
<feature type="region of interest" description="Disordered" evidence="2">
    <location>
        <begin position="235"/>
        <end position="267"/>
    </location>
</feature>
<name>A0A453DYK8_AEGTS</name>
<dbReference type="AlphaFoldDB" id="A0A453DYK8"/>
<feature type="coiled-coil region" evidence="1">
    <location>
        <begin position="293"/>
        <end position="341"/>
    </location>
</feature>
<keyword evidence="1" id="KW-0175">Coiled coil</keyword>
<keyword evidence="4" id="KW-1185">Reference proteome</keyword>
<reference evidence="3" key="3">
    <citation type="journal article" date="2017" name="Nature">
        <title>Genome sequence of the progenitor of the wheat D genome Aegilops tauschii.</title>
        <authorList>
            <person name="Luo M.C."/>
            <person name="Gu Y.Q."/>
            <person name="Puiu D."/>
            <person name="Wang H."/>
            <person name="Twardziok S.O."/>
            <person name="Deal K.R."/>
            <person name="Huo N."/>
            <person name="Zhu T."/>
            <person name="Wang L."/>
            <person name="Wang Y."/>
            <person name="McGuire P.E."/>
            <person name="Liu S."/>
            <person name="Long H."/>
            <person name="Ramasamy R.K."/>
            <person name="Rodriguez J.C."/>
            <person name="Van S.L."/>
            <person name="Yuan L."/>
            <person name="Wang Z."/>
            <person name="Xia Z."/>
            <person name="Xiao L."/>
            <person name="Anderson O.D."/>
            <person name="Ouyang S."/>
            <person name="Liang Y."/>
            <person name="Zimin A.V."/>
            <person name="Pertea G."/>
            <person name="Qi P."/>
            <person name="Bennetzen J.L."/>
            <person name="Dai X."/>
            <person name="Dawson M.W."/>
            <person name="Muller H.G."/>
            <person name="Kugler K."/>
            <person name="Rivarola-Duarte L."/>
            <person name="Spannagl M."/>
            <person name="Mayer K.F.X."/>
            <person name="Lu F.H."/>
            <person name="Bevan M.W."/>
            <person name="Leroy P."/>
            <person name="Li P."/>
            <person name="You F.M."/>
            <person name="Sun Q."/>
            <person name="Liu Z."/>
            <person name="Lyons E."/>
            <person name="Wicker T."/>
            <person name="Salzberg S.L."/>
            <person name="Devos K.M."/>
            <person name="Dvorak J."/>
        </authorList>
    </citation>
    <scope>NUCLEOTIDE SEQUENCE [LARGE SCALE GENOMIC DNA]</scope>
    <source>
        <strain evidence="3">cv. AL8/78</strain>
    </source>
</reference>
<sequence length="381" mass="42238">GAEGEGETRSRAAFRFRCITNSNAGGHRPVGMADAAAHAPDEFSKWWETFNNGGAAEDEPMVDSDSDFEQGEQGAGEENADVVAGECEREVEPEALAPAGREGGSRAARDCDKKEISEDGHFQLEGVLQGMKSEAAAGRNAPQVPAAETQNEEGQEEYVSEDNYVGGGFRGKKRKATVTAGKLQTVGSGIPNKNAHVAEEISEDSHFQREDVLQGRNGEAAAKLNTLRASGDEIQNEKDQEGYVSEDKVGGGQQGRKRKTTVVPNKQQMTGIKIRKKNAYGECLRVQNQMLRLQLVRKTKELEAEQIRRLELELHFMKKENEFLKKQLEEFKAENEYYKKTAKPQKTRRLCGFCKEYVDHDFRNCPERRASACSEEDDGSI</sequence>
<organism evidence="3 4">
    <name type="scientific">Aegilops tauschii subsp. strangulata</name>
    <name type="common">Goatgrass</name>
    <dbReference type="NCBI Taxonomy" id="200361"/>
    <lineage>
        <taxon>Eukaryota</taxon>
        <taxon>Viridiplantae</taxon>
        <taxon>Streptophyta</taxon>
        <taxon>Embryophyta</taxon>
        <taxon>Tracheophyta</taxon>
        <taxon>Spermatophyta</taxon>
        <taxon>Magnoliopsida</taxon>
        <taxon>Liliopsida</taxon>
        <taxon>Poales</taxon>
        <taxon>Poaceae</taxon>
        <taxon>BOP clade</taxon>
        <taxon>Pooideae</taxon>
        <taxon>Triticodae</taxon>
        <taxon>Triticeae</taxon>
        <taxon>Triticinae</taxon>
        <taxon>Aegilops</taxon>
    </lineage>
</organism>
<evidence type="ECO:0000313" key="4">
    <source>
        <dbReference type="Proteomes" id="UP000015105"/>
    </source>
</evidence>
<feature type="compositionally biased region" description="Acidic residues" evidence="2">
    <location>
        <begin position="56"/>
        <end position="70"/>
    </location>
</feature>
<reference evidence="4" key="2">
    <citation type="journal article" date="2017" name="Nat. Plants">
        <title>The Aegilops tauschii genome reveals multiple impacts of transposons.</title>
        <authorList>
            <person name="Zhao G."/>
            <person name="Zou C."/>
            <person name="Li K."/>
            <person name="Wang K."/>
            <person name="Li T."/>
            <person name="Gao L."/>
            <person name="Zhang X."/>
            <person name="Wang H."/>
            <person name="Yang Z."/>
            <person name="Liu X."/>
            <person name="Jiang W."/>
            <person name="Mao L."/>
            <person name="Kong X."/>
            <person name="Jiao Y."/>
            <person name="Jia J."/>
        </authorList>
    </citation>
    <scope>NUCLEOTIDE SEQUENCE [LARGE SCALE GENOMIC DNA]</scope>
    <source>
        <strain evidence="4">cv. AL8/78</strain>
    </source>
</reference>
<feature type="region of interest" description="Disordered" evidence="2">
    <location>
        <begin position="50"/>
        <end position="176"/>
    </location>
</feature>
<evidence type="ECO:0000256" key="2">
    <source>
        <dbReference type="SAM" id="MobiDB-lite"/>
    </source>
</evidence>
<evidence type="ECO:0000313" key="3">
    <source>
        <dbReference type="EnsemblPlants" id="AET3Gv20159000.2"/>
    </source>
</evidence>
<dbReference type="Proteomes" id="UP000015105">
    <property type="component" value="Chromosome 3D"/>
</dbReference>
<protein>
    <submittedName>
        <fullName evidence="3">Uncharacterized protein</fullName>
    </submittedName>
</protein>